<feature type="transmembrane region" description="Helical" evidence="7">
    <location>
        <begin position="137"/>
        <end position="158"/>
    </location>
</feature>
<keyword evidence="5 7" id="KW-1133">Transmembrane helix</keyword>
<evidence type="ECO:0000256" key="5">
    <source>
        <dbReference type="ARBA" id="ARBA00022989"/>
    </source>
</evidence>
<proteinExistence type="inferred from homology"/>
<evidence type="ECO:0000256" key="2">
    <source>
        <dbReference type="ARBA" id="ARBA00022448"/>
    </source>
</evidence>
<comment type="similarity">
    <text evidence="7">Belongs to the binding-protein-dependent transport system permease family.</text>
</comment>
<evidence type="ECO:0000259" key="8">
    <source>
        <dbReference type="PROSITE" id="PS50928"/>
    </source>
</evidence>
<keyword evidence="2 7" id="KW-0813">Transport</keyword>
<dbReference type="SUPFAM" id="SSF161098">
    <property type="entry name" value="MetI-like"/>
    <property type="match status" value="1"/>
</dbReference>
<dbReference type="GO" id="GO:0005886">
    <property type="term" value="C:plasma membrane"/>
    <property type="evidence" value="ECO:0007669"/>
    <property type="project" value="UniProtKB-SubCell"/>
</dbReference>
<dbReference type="Proteomes" id="UP000266693">
    <property type="component" value="Unassembled WGS sequence"/>
</dbReference>
<feature type="transmembrane region" description="Helical" evidence="7">
    <location>
        <begin position="170"/>
        <end position="191"/>
    </location>
</feature>
<evidence type="ECO:0000256" key="3">
    <source>
        <dbReference type="ARBA" id="ARBA00022475"/>
    </source>
</evidence>
<dbReference type="Gene3D" id="1.10.3720.10">
    <property type="entry name" value="MetI-like"/>
    <property type="match status" value="1"/>
</dbReference>
<dbReference type="PROSITE" id="PS50928">
    <property type="entry name" value="ABC_TM1"/>
    <property type="match status" value="1"/>
</dbReference>
<evidence type="ECO:0000256" key="7">
    <source>
        <dbReference type="RuleBase" id="RU363032"/>
    </source>
</evidence>
<dbReference type="PANTHER" id="PTHR43744:SF12">
    <property type="entry name" value="ABC TRANSPORTER PERMEASE PROTEIN MG189-RELATED"/>
    <property type="match status" value="1"/>
</dbReference>
<dbReference type="EMBL" id="QWLV01000001">
    <property type="protein sequence ID" value="RHW18920.1"/>
    <property type="molecule type" value="Genomic_DNA"/>
</dbReference>
<evidence type="ECO:0000313" key="10">
    <source>
        <dbReference type="Proteomes" id="UP000266693"/>
    </source>
</evidence>
<comment type="caution">
    <text evidence="9">The sequence shown here is derived from an EMBL/GenBank/DDBJ whole genome shotgun (WGS) entry which is preliminary data.</text>
</comment>
<feature type="domain" description="ABC transmembrane type-1" evidence="8">
    <location>
        <begin position="102"/>
        <end position="293"/>
    </location>
</feature>
<dbReference type="GO" id="GO:0055085">
    <property type="term" value="P:transmembrane transport"/>
    <property type="evidence" value="ECO:0007669"/>
    <property type="project" value="InterPro"/>
</dbReference>
<protein>
    <submittedName>
        <fullName evidence="9">Carbohydrate ABC transporter permease</fullName>
    </submittedName>
</protein>
<dbReference type="PANTHER" id="PTHR43744">
    <property type="entry name" value="ABC TRANSPORTER PERMEASE PROTEIN MG189-RELATED-RELATED"/>
    <property type="match status" value="1"/>
</dbReference>
<accession>A0A396RQX7</accession>
<evidence type="ECO:0000313" key="9">
    <source>
        <dbReference type="EMBL" id="RHW18920.1"/>
    </source>
</evidence>
<dbReference type="OrthoDB" id="9815445at2"/>
<dbReference type="AlphaFoldDB" id="A0A396RQX7"/>
<gene>
    <name evidence="9" type="ORF">D1610_01910</name>
</gene>
<keyword evidence="4 7" id="KW-0812">Transmembrane</keyword>
<evidence type="ECO:0000256" key="1">
    <source>
        <dbReference type="ARBA" id="ARBA00004651"/>
    </source>
</evidence>
<feature type="transmembrane region" description="Helical" evidence="7">
    <location>
        <begin position="212"/>
        <end position="234"/>
    </location>
</feature>
<dbReference type="Pfam" id="PF00528">
    <property type="entry name" value="BPD_transp_1"/>
    <property type="match status" value="1"/>
</dbReference>
<dbReference type="InterPro" id="IPR000515">
    <property type="entry name" value="MetI-like"/>
</dbReference>
<dbReference type="CDD" id="cd06261">
    <property type="entry name" value="TM_PBP2"/>
    <property type="match status" value="1"/>
</dbReference>
<feature type="transmembrane region" description="Helical" evidence="7">
    <location>
        <begin position="101"/>
        <end position="125"/>
    </location>
</feature>
<evidence type="ECO:0000256" key="4">
    <source>
        <dbReference type="ARBA" id="ARBA00022692"/>
    </source>
</evidence>
<keyword evidence="6 7" id="KW-0472">Membrane</keyword>
<name>A0A396RQX7_9SPHN</name>
<keyword evidence="3" id="KW-1003">Cell membrane</keyword>
<reference evidence="9 10" key="1">
    <citation type="submission" date="2018-08" db="EMBL/GenBank/DDBJ databases">
        <title>The multiple taxonomic identification of Sphingomonas gilva.</title>
        <authorList>
            <person name="Zhu D."/>
            <person name="Zheng S."/>
        </authorList>
    </citation>
    <scope>NUCLEOTIDE SEQUENCE [LARGE SCALE GENOMIC DNA]</scope>
    <source>
        <strain evidence="9 10">ZDH117</strain>
    </source>
</reference>
<comment type="subcellular location">
    <subcellularLocation>
        <location evidence="1 7">Cell membrane</location>
        <topology evidence="1 7">Multi-pass membrane protein</topology>
    </subcellularLocation>
</comment>
<keyword evidence="10" id="KW-1185">Reference proteome</keyword>
<feature type="transmembrane region" description="Helical" evidence="7">
    <location>
        <begin position="272"/>
        <end position="293"/>
    </location>
</feature>
<feature type="transmembrane region" description="Helical" evidence="7">
    <location>
        <begin position="42"/>
        <end position="63"/>
    </location>
</feature>
<sequence length="307" mass="33253">MGTGLCRRRRAGVVRDDPGRGDGAICRRLAQGGAVMRSQNRVAIALVVIAGVLMLVPMLWVLALSLKSNAALMVDTNSVFDGVFTLENYAAILGDGQVFRWIGNSLIVSLGMTAGVLALSSLAGYGFARLEFPGRNILFVIVLLGLAVPEQAVIIARHQLFSWAGWHNTYPALIIPGLAAPFGVFLMTQYFRAIPKELDEAAMLDSASRFTVFWKVLLPLTIPAQATLGIFTFLSAWNDYWWPLISATNKQMFTLTVGIASTQMNFAQTEGLGFLMAQAVFAGAPILIVYLFFQKYIVQAVAGAAGR</sequence>
<evidence type="ECO:0000256" key="6">
    <source>
        <dbReference type="ARBA" id="ARBA00023136"/>
    </source>
</evidence>
<organism evidence="9 10">
    <name type="scientific">Sphingomonas gilva</name>
    <dbReference type="NCBI Taxonomy" id="2305907"/>
    <lineage>
        <taxon>Bacteria</taxon>
        <taxon>Pseudomonadati</taxon>
        <taxon>Pseudomonadota</taxon>
        <taxon>Alphaproteobacteria</taxon>
        <taxon>Sphingomonadales</taxon>
        <taxon>Sphingomonadaceae</taxon>
        <taxon>Sphingomonas</taxon>
    </lineage>
</organism>
<dbReference type="InterPro" id="IPR035906">
    <property type="entry name" value="MetI-like_sf"/>
</dbReference>